<name>A0ABT2E5W1_9ENTR</name>
<sequence>MTKTRKQCAKFSLLLKQARAEAQADAATKFSSHLDGLIRHIAERELNKVEIVELLSQESTQFHNAGLLRGECC</sequence>
<gene>
    <name evidence="1" type="ORF">MUU47_19465</name>
</gene>
<dbReference type="EMBL" id="JALIGE010000076">
    <property type="protein sequence ID" value="MCS2163264.1"/>
    <property type="molecule type" value="Genomic_DNA"/>
</dbReference>
<evidence type="ECO:0000313" key="1">
    <source>
        <dbReference type="EMBL" id="MCS2163264.1"/>
    </source>
</evidence>
<keyword evidence="2" id="KW-1185">Reference proteome</keyword>
<comment type="caution">
    <text evidence="1">The sequence shown here is derived from an EMBL/GenBank/DDBJ whole genome shotgun (WGS) entry which is preliminary data.</text>
</comment>
<protein>
    <submittedName>
        <fullName evidence="1">DUF2732 domain-containing protein</fullName>
    </submittedName>
</protein>
<accession>A0ABT2E5W1</accession>
<organism evidence="1 2">
    <name type="scientific">Scandinavium hiltneri</name>
    <dbReference type="NCBI Taxonomy" id="2926519"/>
    <lineage>
        <taxon>Bacteria</taxon>
        <taxon>Pseudomonadati</taxon>
        <taxon>Pseudomonadota</taxon>
        <taxon>Gammaproteobacteria</taxon>
        <taxon>Enterobacterales</taxon>
        <taxon>Enterobacteriaceae</taxon>
        <taxon>Scandinavium</taxon>
    </lineage>
</organism>
<evidence type="ECO:0000313" key="2">
    <source>
        <dbReference type="Proteomes" id="UP001205357"/>
    </source>
</evidence>
<dbReference type="Proteomes" id="UP001205357">
    <property type="component" value="Unassembled WGS sequence"/>
</dbReference>
<proteinExistence type="predicted"/>
<reference evidence="1 2" key="1">
    <citation type="submission" date="2022-04" db="EMBL/GenBank/DDBJ databases">
        <title>Proposal of a three novel species of Scandinavium, Scandinavium hiltneri, Scandinavium manionii, Scandinavium tedordense.</title>
        <authorList>
            <person name="Maddock D.W."/>
            <person name="Brady C.L."/>
            <person name="Denman S."/>
            <person name="Arnold D."/>
        </authorList>
    </citation>
    <scope>NUCLEOTIDE SEQUENCE [LARGE SCALE GENOMIC DNA]</scope>
    <source>
        <strain evidence="1 2">H11S7</strain>
    </source>
</reference>
<dbReference type="RefSeq" id="WP_258989804.1">
    <property type="nucleotide sequence ID" value="NZ_JALIGE010000076.1"/>
</dbReference>
<dbReference type="Pfam" id="PF10809">
    <property type="entry name" value="DUF2732"/>
    <property type="match status" value="1"/>
</dbReference>
<dbReference type="InterPro" id="IPR020126">
    <property type="entry name" value="DUF2732"/>
</dbReference>